<dbReference type="InterPro" id="IPR001646">
    <property type="entry name" value="5peptide_repeat"/>
</dbReference>
<dbReference type="AlphaFoldDB" id="K9VS63"/>
<dbReference type="Proteomes" id="UP000010478">
    <property type="component" value="Plasmid pOSC7112.03"/>
</dbReference>
<proteinExistence type="predicted"/>
<dbReference type="PANTHER" id="PTHR14136">
    <property type="entry name" value="BTB_POZ DOMAIN-CONTAINING PROTEIN KCTD9"/>
    <property type="match status" value="1"/>
</dbReference>
<dbReference type="HOGENOM" id="CLU_033401_11_2_3"/>
<sequence>MSLQEIAKGRIAGADMIQQYRAGERNFTGIDLKYARLQWPCFIDINLSQADLRWVDFEIGRTRLINANMSDANMEKVSLVSAFMLNANLRGANLRNANLTNADLTNADLTNADLTNADLSGTELIGANLTKANITDIKTTKDTIFCQTIMPNGQVQTDSHRLTDVGEFLRLYDEGEREFRNLVLHEVDLSNVTLSGVNFLWQTRFSHVNLVGANLTDCNFGGIKRIIFSDLKNTHLINCEWRNPQIIYCDLRGAYLGLADMYAPEFTGSNLEGIQNLFGAEADVYFCNTTWVTGEFIPGPINATEHWRGEIRENEF</sequence>
<organism evidence="1 2">
    <name type="scientific">Phormidium nigroviride PCC 7112</name>
    <dbReference type="NCBI Taxonomy" id="179408"/>
    <lineage>
        <taxon>Bacteria</taxon>
        <taxon>Bacillati</taxon>
        <taxon>Cyanobacteriota</taxon>
        <taxon>Cyanophyceae</taxon>
        <taxon>Oscillatoriophycideae</taxon>
        <taxon>Oscillatoriales</taxon>
        <taxon>Oscillatoriaceae</taxon>
        <taxon>Phormidium</taxon>
    </lineage>
</organism>
<dbReference type="EMBL" id="CP003617">
    <property type="protein sequence ID" value="AFZ10913.1"/>
    <property type="molecule type" value="Genomic_DNA"/>
</dbReference>
<gene>
    <name evidence="1" type="ORF">Osc7112_6828</name>
</gene>
<evidence type="ECO:0000313" key="1">
    <source>
        <dbReference type="EMBL" id="AFZ10913.1"/>
    </source>
</evidence>
<dbReference type="PANTHER" id="PTHR14136:SF17">
    <property type="entry name" value="BTB_POZ DOMAIN-CONTAINING PROTEIN KCTD9"/>
    <property type="match status" value="1"/>
</dbReference>
<dbReference type="SUPFAM" id="SSF141571">
    <property type="entry name" value="Pentapeptide repeat-like"/>
    <property type="match status" value="2"/>
</dbReference>
<keyword evidence="2" id="KW-1185">Reference proteome</keyword>
<dbReference type="Pfam" id="PF00805">
    <property type="entry name" value="Pentapeptide"/>
    <property type="match status" value="3"/>
</dbReference>
<dbReference type="InterPro" id="IPR051082">
    <property type="entry name" value="Pentapeptide-BTB/POZ_domain"/>
</dbReference>
<keyword evidence="1" id="KW-0614">Plasmid</keyword>
<dbReference type="OrthoDB" id="475179at2"/>
<dbReference type="KEGG" id="oni:Osc7112_6828"/>
<name>K9VS63_9CYAN</name>
<protein>
    <submittedName>
        <fullName evidence="1">Pentapeptide repeat protein</fullName>
    </submittedName>
</protein>
<evidence type="ECO:0000313" key="2">
    <source>
        <dbReference type="Proteomes" id="UP000010478"/>
    </source>
</evidence>
<dbReference type="RefSeq" id="WP_015179875.1">
    <property type="nucleotide sequence ID" value="NC_019731.1"/>
</dbReference>
<dbReference type="PATRIC" id="fig|179408.3.peg.8181"/>
<dbReference type="Gene3D" id="2.160.20.80">
    <property type="entry name" value="E3 ubiquitin-protein ligase SopA"/>
    <property type="match status" value="2"/>
</dbReference>
<reference evidence="1 2" key="1">
    <citation type="submission" date="2012-05" db="EMBL/GenBank/DDBJ databases">
        <title>Finished plasmid 3 of genome of Oscillatoria sp. PCC 7112.</title>
        <authorList>
            <consortium name="US DOE Joint Genome Institute"/>
            <person name="Gugger M."/>
            <person name="Coursin T."/>
            <person name="Rippka R."/>
            <person name="Tandeau De Marsac N."/>
            <person name="Huntemann M."/>
            <person name="Wei C.-L."/>
            <person name="Han J."/>
            <person name="Detter J.C."/>
            <person name="Han C."/>
            <person name="Tapia R."/>
            <person name="Davenport K."/>
            <person name="Daligault H."/>
            <person name="Erkkila T."/>
            <person name="Gu W."/>
            <person name="Munk A.C.C."/>
            <person name="Teshima H."/>
            <person name="Xu Y."/>
            <person name="Chain P."/>
            <person name="Chen A."/>
            <person name="Krypides N."/>
            <person name="Mavromatis K."/>
            <person name="Markowitz V."/>
            <person name="Szeto E."/>
            <person name="Ivanova N."/>
            <person name="Mikhailova N."/>
            <person name="Ovchinnikova G."/>
            <person name="Pagani I."/>
            <person name="Pati A."/>
            <person name="Goodwin L."/>
            <person name="Peters L."/>
            <person name="Pitluck S."/>
            <person name="Woyke T."/>
            <person name="Kerfeld C."/>
        </authorList>
    </citation>
    <scope>NUCLEOTIDE SEQUENCE [LARGE SCALE GENOMIC DNA]</scope>
    <source>
        <strain evidence="1 2">PCC 7112</strain>
        <plasmid evidence="1 2">pOSC7112.03</plasmid>
    </source>
</reference>
<accession>K9VS63</accession>
<geneLocation type="plasmid" evidence="1 2">
    <name>pOSC7112.03</name>
</geneLocation>